<dbReference type="SUPFAM" id="SSF51735">
    <property type="entry name" value="NAD(P)-binding Rossmann-fold domains"/>
    <property type="match status" value="1"/>
</dbReference>
<dbReference type="Pfam" id="PF13561">
    <property type="entry name" value="adh_short_C2"/>
    <property type="match status" value="1"/>
</dbReference>
<dbReference type="PRINTS" id="PR00081">
    <property type="entry name" value="GDHRDH"/>
</dbReference>
<dbReference type="PANTHER" id="PTHR43477">
    <property type="entry name" value="DIHYDROANTICAPSIN 7-DEHYDROGENASE"/>
    <property type="match status" value="1"/>
</dbReference>
<reference evidence="3 4" key="1">
    <citation type="submission" date="2023-04" db="EMBL/GenBank/DDBJ databases">
        <title>Antarctic isolates genomes.</title>
        <authorList>
            <person name="Dimov S.G."/>
        </authorList>
    </citation>
    <scope>NUCLEOTIDE SEQUENCE [LARGE SCALE GENOMIC DNA]</scope>
    <source>
        <strain evidence="3 4">AL19</strain>
    </source>
</reference>
<dbReference type="Proteomes" id="UP001243286">
    <property type="component" value="Unassembled WGS sequence"/>
</dbReference>
<name>A0ABT6R1S9_9BACL</name>
<protein>
    <submittedName>
        <fullName evidence="3">SDR family oxidoreductase</fullName>
    </submittedName>
</protein>
<dbReference type="EMBL" id="JASBQV010000008">
    <property type="protein sequence ID" value="MDI3234747.1"/>
    <property type="molecule type" value="Genomic_DNA"/>
</dbReference>
<proteinExistence type="inferred from homology"/>
<dbReference type="InterPro" id="IPR002347">
    <property type="entry name" value="SDR_fam"/>
</dbReference>
<dbReference type="InterPro" id="IPR036291">
    <property type="entry name" value="NAD(P)-bd_dom_sf"/>
</dbReference>
<organism evidence="3 4">
    <name type="scientific">Exiguobacterium antarcticum</name>
    <dbReference type="NCBI Taxonomy" id="132920"/>
    <lineage>
        <taxon>Bacteria</taxon>
        <taxon>Bacillati</taxon>
        <taxon>Bacillota</taxon>
        <taxon>Bacilli</taxon>
        <taxon>Bacillales</taxon>
        <taxon>Bacillales Family XII. Incertae Sedis</taxon>
        <taxon>Exiguobacterium</taxon>
    </lineage>
</organism>
<dbReference type="PANTHER" id="PTHR43477:SF1">
    <property type="entry name" value="DIHYDROANTICAPSIN 7-DEHYDROGENASE"/>
    <property type="match status" value="1"/>
</dbReference>
<accession>A0ABT6R1S9</accession>
<comment type="caution">
    <text evidence="3">The sequence shown here is derived from an EMBL/GenBank/DDBJ whole genome shotgun (WGS) entry which is preliminary data.</text>
</comment>
<dbReference type="RefSeq" id="WP_026831113.1">
    <property type="nucleotide sequence ID" value="NZ_JANJYY010000017.1"/>
</dbReference>
<comment type="similarity">
    <text evidence="1">Belongs to the short-chain dehydrogenases/reductases (SDR) family.</text>
</comment>
<sequence>MRILITGASGAIGWATVLRLAADGHELVLHTHQRRHELEQMVKQLPVTTKIVAGDLSDREKLTAFCEALPAVDGFVHIAGTSFSGLLVDQATRSIEAMMTLHVESLIRISQALTKKKAFSVPLSIVVVSSVLGEFGAAGEVVYSTCKAAQLGFVKSYSKELGAMNGRVNGVTPGWIETPMNAVFSEEDRQQAIAEIPAGRFGQVEEVASAITYLIRQESAYMNGAVLKIDGGWM</sequence>
<evidence type="ECO:0000313" key="4">
    <source>
        <dbReference type="Proteomes" id="UP001243286"/>
    </source>
</evidence>
<keyword evidence="4" id="KW-1185">Reference proteome</keyword>
<gene>
    <name evidence="3" type="ORF">QK289_06980</name>
</gene>
<evidence type="ECO:0000313" key="3">
    <source>
        <dbReference type="EMBL" id="MDI3234747.1"/>
    </source>
</evidence>
<dbReference type="InterPro" id="IPR051122">
    <property type="entry name" value="SDR_DHRS6-like"/>
</dbReference>
<evidence type="ECO:0000256" key="1">
    <source>
        <dbReference type="ARBA" id="ARBA00006484"/>
    </source>
</evidence>
<dbReference type="NCBIfam" id="NF047420">
    <property type="entry name" value="EF_P_mod_YmfI"/>
    <property type="match status" value="1"/>
</dbReference>
<dbReference type="Gene3D" id="3.40.50.720">
    <property type="entry name" value="NAD(P)-binding Rossmann-like Domain"/>
    <property type="match status" value="1"/>
</dbReference>
<evidence type="ECO:0000256" key="2">
    <source>
        <dbReference type="ARBA" id="ARBA00023002"/>
    </source>
</evidence>
<keyword evidence="2" id="KW-0560">Oxidoreductase</keyword>